<organism evidence="2 3">
    <name type="scientific">Blautia producta</name>
    <dbReference type="NCBI Taxonomy" id="33035"/>
    <lineage>
        <taxon>Bacteria</taxon>
        <taxon>Bacillati</taxon>
        <taxon>Bacillota</taxon>
        <taxon>Clostridia</taxon>
        <taxon>Lachnospirales</taxon>
        <taxon>Lachnospiraceae</taxon>
        <taxon>Blautia</taxon>
    </lineage>
</organism>
<keyword evidence="1" id="KW-0812">Transmembrane</keyword>
<feature type="transmembrane region" description="Helical" evidence="1">
    <location>
        <begin position="12"/>
        <end position="30"/>
    </location>
</feature>
<dbReference type="EMBL" id="CP035945">
    <property type="protein sequence ID" value="QBE94957.1"/>
    <property type="molecule type" value="Genomic_DNA"/>
</dbReference>
<dbReference type="AlphaFoldDB" id="A0A4P6LVZ1"/>
<dbReference type="KEGG" id="bpro:PMF13cell1_00454"/>
<evidence type="ECO:0000313" key="3">
    <source>
        <dbReference type="Proteomes" id="UP000289794"/>
    </source>
</evidence>
<protein>
    <submittedName>
        <fullName evidence="2">Uncharacterized protein</fullName>
    </submittedName>
</protein>
<reference evidence="2 3" key="1">
    <citation type="submission" date="2019-01" db="EMBL/GenBank/DDBJ databases">
        <title>PMF-metabolizing Aryl O-demethylase.</title>
        <authorList>
            <person name="Kim M."/>
        </authorList>
    </citation>
    <scope>NUCLEOTIDE SEQUENCE [LARGE SCALE GENOMIC DNA]</scope>
    <source>
        <strain evidence="2 3">PMF1</strain>
    </source>
</reference>
<keyword evidence="1" id="KW-1133">Transmembrane helix</keyword>
<accession>A0A4P6LVZ1</accession>
<evidence type="ECO:0000256" key="1">
    <source>
        <dbReference type="SAM" id="Phobius"/>
    </source>
</evidence>
<keyword evidence="1" id="KW-0472">Membrane</keyword>
<gene>
    <name evidence="2" type="ORF">PMF13cell1_00454</name>
</gene>
<dbReference type="Proteomes" id="UP000289794">
    <property type="component" value="Chromosome"/>
</dbReference>
<sequence>MKFIENKHNRLANVSQYVNFFMVVVIYIPFGVGS</sequence>
<evidence type="ECO:0000313" key="2">
    <source>
        <dbReference type="EMBL" id="QBE94957.1"/>
    </source>
</evidence>
<name>A0A4P6LVZ1_9FIRM</name>
<proteinExistence type="predicted"/>